<organism evidence="1 2">
    <name type="scientific">Candidatus Methylacidithermus pantelleriae</name>
    <dbReference type="NCBI Taxonomy" id="2744239"/>
    <lineage>
        <taxon>Bacteria</taxon>
        <taxon>Pseudomonadati</taxon>
        <taxon>Verrucomicrobiota</taxon>
        <taxon>Methylacidiphilae</taxon>
        <taxon>Methylacidiphilales</taxon>
        <taxon>Methylacidiphilaceae</taxon>
        <taxon>Candidatus Methylacidithermus</taxon>
    </lineage>
</organism>
<gene>
    <name evidence="1" type="ORF">MPNT_130013</name>
</gene>
<proteinExistence type="predicted"/>
<sequence>MSTPRKRTKGGLVANRKKRLSFFPEEKKKELLHYTPRSELAFLWEYPKKFFFLSSHRIPLYFFSTKREPRQKLTPRTRHGNHGI</sequence>
<name>A0A8J2BJK2_9BACT</name>
<comment type="caution">
    <text evidence="1">The sequence shown here is derived from an EMBL/GenBank/DDBJ whole genome shotgun (WGS) entry which is preliminary data.</text>
</comment>
<evidence type="ECO:0000313" key="2">
    <source>
        <dbReference type="Proteomes" id="UP000663859"/>
    </source>
</evidence>
<protein>
    <submittedName>
        <fullName evidence="1">Uncharacterized protein</fullName>
    </submittedName>
</protein>
<dbReference type="AlphaFoldDB" id="A0A8J2BJK2"/>
<accession>A0A8J2BJK2</accession>
<dbReference type="EMBL" id="CAJNOB010000005">
    <property type="protein sequence ID" value="CAF0692927.1"/>
    <property type="molecule type" value="Genomic_DNA"/>
</dbReference>
<evidence type="ECO:0000313" key="1">
    <source>
        <dbReference type="EMBL" id="CAF0692927.1"/>
    </source>
</evidence>
<reference evidence="1" key="1">
    <citation type="submission" date="2021-02" db="EMBL/GenBank/DDBJ databases">
        <authorList>
            <person name="Cremers G."/>
            <person name="Picone N."/>
        </authorList>
    </citation>
    <scope>NUCLEOTIDE SEQUENCE</scope>
    <source>
        <strain evidence="1">PQ17</strain>
    </source>
</reference>
<keyword evidence="2" id="KW-1185">Reference proteome</keyword>
<dbReference type="Proteomes" id="UP000663859">
    <property type="component" value="Unassembled WGS sequence"/>
</dbReference>